<protein>
    <submittedName>
        <fullName evidence="2">Uncharacterized protein</fullName>
    </submittedName>
</protein>
<dbReference type="Proteomes" id="UP000184387">
    <property type="component" value="Unassembled WGS sequence"/>
</dbReference>
<feature type="compositionally biased region" description="Low complexity" evidence="1">
    <location>
        <begin position="112"/>
        <end position="127"/>
    </location>
</feature>
<sequence length="127" mass="13081">MATTSIILSAYLGRRVREHGYISTEIGLCIGGGTPQRRLAVEGLTGITRAVAEFGRDVLAANPGASFDISVTMAKGQRKPRGFDDAEKAGTFGHKAFLREDAGEDATHRKLVGPSAAGAGAPAAVAA</sequence>
<reference evidence="2 3" key="1">
    <citation type="submission" date="2016-11" db="EMBL/GenBank/DDBJ databases">
        <authorList>
            <person name="Jaros S."/>
            <person name="Januszkiewicz K."/>
            <person name="Wedrychowicz H."/>
        </authorList>
    </citation>
    <scope>NUCLEOTIDE SEQUENCE [LARGE SCALE GENOMIC DNA]</scope>
    <source>
        <strain evidence="2 3">DSM 14916</strain>
    </source>
</reference>
<accession>A0A1M6PW30</accession>
<gene>
    <name evidence="2" type="ORF">SAMN02745194_04230</name>
</gene>
<dbReference type="OrthoDB" id="7264354at2"/>
<keyword evidence="3" id="KW-1185">Reference proteome</keyword>
<dbReference type="EMBL" id="FQZF01000032">
    <property type="protein sequence ID" value="SHK12098.1"/>
    <property type="molecule type" value="Genomic_DNA"/>
</dbReference>
<evidence type="ECO:0000313" key="2">
    <source>
        <dbReference type="EMBL" id="SHK12098.1"/>
    </source>
</evidence>
<evidence type="ECO:0000256" key="1">
    <source>
        <dbReference type="SAM" id="MobiDB-lite"/>
    </source>
</evidence>
<evidence type="ECO:0000313" key="3">
    <source>
        <dbReference type="Proteomes" id="UP000184387"/>
    </source>
</evidence>
<name>A0A1M6PW30_9PROT</name>
<dbReference type="STRING" id="198092.SAMN02745194_04230"/>
<dbReference type="RefSeq" id="WP_073138446.1">
    <property type="nucleotide sequence ID" value="NZ_FQZF01000032.1"/>
</dbReference>
<proteinExistence type="predicted"/>
<organism evidence="2 3">
    <name type="scientific">Muricoccus roseus</name>
    <dbReference type="NCBI Taxonomy" id="198092"/>
    <lineage>
        <taxon>Bacteria</taxon>
        <taxon>Pseudomonadati</taxon>
        <taxon>Pseudomonadota</taxon>
        <taxon>Alphaproteobacteria</taxon>
        <taxon>Acetobacterales</taxon>
        <taxon>Roseomonadaceae</taxon>
        <taxon>Muricoccus</taxon>
    </lineage>
</organism>
<dbReference type="AlphaFoldDB" id="A0A1M6PW30"/>
<feature type="region of interest" description="Disordered" evidence="1">
    <location>
        <begin position="100"/>
        <end position="127"/>
    </location>
</feature>